<evidence type="ECO:0000313" key="1">
    <source>
        <dbReference type="EMBL" id="KAK9322203.1"/>
    </source>
</evidence>
<reference evidence="2" key="1">
    <citation type="journal article" date="2024" name="Front. Bioeng. Biotechnol.">
        <title>Genome-scale model development and genomic sequencing of the oleaginous clade Lipomyces.</title>
        <authorList>
            <person name="Czajka J.J."/>
            <person name="Han Y."/>
            <person name="Kim J."/>
            <person name="Mondo S.J."/>
            <person name="Hofstad B.A."/>
            <person name="Robles A."/>
            <person name="Haridas S."/>
            <person name="Riley R."/>
            <person name="LaButti K."/>
            <person name="Pangilinan J."/>
            <person name="Andreopoulos W."/>
            <person name="Lipzen A."/>
            <person name="Yan J."/>
            <person name="Wang M."/>
            <person name="Ng V."/>
            <person name="Grigoriev I.V."/>
            <person name="Spatafora J.W."/>
            <person name="Magnuson J.K."/>
            <person name="Baker S.E."/>
            <person name="Pomraning K.R."/>
        </authorList>
    </citation>
    <scope>NUCLEOTIDE SEQUENCE [LARGE SCALE GENOMIC DNA]</scope>
    <source>
        <strain evidence="2">CBS 10300</strain>
    </source>
</reference>
<protein>
    <submittedName>
        <fullName evidence="1">Uncharacterized protein</fullName>
    </submittedName>
</protein>
<proteinExistence type="predicted"/>
<gene>
    <name evidence="1" type="ORF">V1517DRAFT_324015</name>
</gene>
<sequence>MAQSRLMEQVRRPVSPDAHIEVPASQEDYEHVRDILEDEGEKYPRLWYDSARGVAIIVGPPSPVHSGMASELVVQICYEVNRLGSNSDLTRGLSTLTDSEMTRATPNGLTIRAWDTALQYIEGNRSTVMIVVELGLSQEYESLRRAISWWVCAWQCRLGLTMSIREGPRRGGRRQAQRFASQQDADASVAATERELRDQLLQRPYGPLVANGVTWFGQVQSVVLETYRTPGEVVTSETLLEPTQTFVSDGSEFIHRL</sequence>
<keyword evidence="2" id="KW-1185">Reference proteome</keyword>
<name>A0ACC3TM42_9ASCO</name>
<organism evidence="1 2">
    <name type="scientific">Lipomyces orientalis</name>
    <dbReference type="NCBI Taxonomy" id="1233043"/>
    <lineage>
        <taxon>Eukaryota</taxon>
        <taxon>Fungi</taxon>
        <taxon>Dikarya</taxon>
        <taxon>Ascomycota</taxon>
        <taxon>Saccharomycotina</taxon>
        <taxon>Lipomycetes</taxon>
        <taxon>Lipomycetales</taxon>
        <taxon>Lipomycetaceae</taxon>
        <taxon>Lipomyces</taxon>
    </lineage>
</organism>
<dbReference type="Proteomes" id="UP001489719">
    <property type="component" value="Unassembled WGS sequence"/>
</dbReference>
<accession>A0ACC3TM42</accession>
<dbReference type="EMBL" id="MU970081">
    <property type="protein sequence ID" value="KAK9322203.1"/>
    <property type="molecule type" value="Genomic_DNA"/>
</dbReference>
<comment type="caution">
    <text evidence="1">The sequence shown here is derived from an EMBL/GenBank/DDBJ whole genome shotgun (WGS) entry which is preliminary data.</text>
</comment>
<evidence type="ECO:0000313" key="2">
    <source>
        <dbReference type="Proteomes" id="UP001489719"/>
    </source>
</evidence>